<feature type="binding site" evidence="6">
    <location>
        <position position="154"/>
    </location>
    <ligand>
        <name>FMN</name>
        <dbReference type="ChEBI" id="CHEBI:58210"/>
    </ligand>
</feature>
<dbReference type="PANTHER" id="PTHR30011">
    <property type="entry name" value="ALKANESULFONATE MONOOXYGENASE-RELATED"/>
    <property type="match status" value="1"/>
</dbReference>
<proteinExistence type="inferred from homology"/>
<dbReference type="PANTHER" id="PTHR30011:SF16">
    <property type="entry name" value="C2H2 FINGER DOMAIN TRANSCRIPTION FACTOR (EUROFUNG)-RELATED"/>
    <property type="match status" value="1"/>
</dbReference>
<reference evidence="9" key="1">
    <citation type="submission" date="2016-10" db="EMBL/GenBank/DDBJ databases">
        <authorList>
            <person name="Varghese N."/>
            <person name="Submissions S."/>
        </authorList>
    </citation>
    <scope>NUCLEOTIDE SEQUENCE [LARGE SCALE GENOMIC DNA]</scope>
    <source>
        <strain evidence="9">LMG 26416</strain>
    </source>
</reference>
<evidence type="ECO:0000256" key="4">
    <source>
        <dbReference type="ARBA" id="ARBA00023033"/>
    </source>
</evidence>
<dbReference type="Gene3D" id="3.20.20.30">
    <property type="entry name" value="Luciferase-like domain"/>
    <property type="match status" value="1"/>
</dbReference>
<keyword evidence="4 8" id="KW-0503">Monooxygenase</keyword>
<feature type="binding site" evidence="6">
    <location>
        <position position="58"/>
    </location>
    <ligand>
        <name>FMN</name>
        <dbReference type="ChEBI" id="CHEBI:58210"/>
    </ligand>
</feature>
<organism evidence="8 9">
    <name type="scientific">Paraburkholderia caballeronis</name>
    <dbReference type="NCBI Taxonomy" id="416943"/>
    <lineage>
        <taxon>Bacteria</taxon>
        <taxon>Pseudomonadati</taxon>
        <taxon>Pseudomonadota</taxon>
        <taxon>Betaproteobacteria</taxon>
        <taxon>Burkholderiales</taxon>
        <taxon>Burkholderiaceae</taxon>
        <taxon>Paraburkholderia</taxon>
    </lineage>
</organism>
<dbReference type="GO" id="GO:0016705">
    <property type="term" value="F:oxidoreductase activity, acting on paired donors, with incorporation or reduction of molecular oxygen"/>
    <property type="evidence" value="ECO:0007669"/>
    <property type="project" value="InterPro"/>
</dbReference>
<keyword evidence="9" id="KW-1185">Reference proteome</keyword>
<dbReference type="InterPro" id="IPR036661">
    <property type="entry name" value="Luciferase-like_sf"/>
</dbReference>
<dbReference type="SUPFAM" id="SSF51679">
    <property type="entry name" value="Bacterial luciferase-like"/>
    <property type="match status" value="1"/>
</dbReference>
<evidence type="ECO:0000256" key="6">
    <source>
        <dbReference type="PIRSR" id="PIRSR000337-1"/>
    </source>
</evidence>
<name>A0A1H7RR54_9BURK</name>
<dbReference type="Pfam" id="PF00296">
    <property type="entry name" value="Bac_luciferase"/>
    <property type="match status" value="1"/>
</dbReference>
<dbReference type="NCBIfam" id="TIGR03860">
    <property type="entry name" value="FMN_nitrolo"/>
    <property type="match status" value="1"/>
</dbReference>
<feature type="domain" description="Luciferase-like" evidence="7">
    <location>
        <begin position="26"/>
        <end position="385"/>
    </location>
</feature>
<dbReference type="InterPro" id="IPR016215">
    <property type="entry name" value="NTA_MOA"/>
</dbReference>
<evidence type="ECO:0000256" key="2">
    <source>
        <dbReference type="ARBA" id="ARBA00022643"/>
    </source>
</evidence>
<dbReference type="CDD" id="cd01095">
    <property type="entry name" value="Nitrilotriacetate_monoxgenase"/>
    <property type="match status" value="1"/>
</dbReference>
<evidence type="ECO:0000313" key="8">
    <source>
        <dbReference type="EMBL" id="SEL61867.1"/>
    </source>
</evidence>
<comment type="similarity">
    <text evidence="5">Belongs to the NtaA/SnaA/DszA monooxygenase family.</text>
</comment>
<feature type="binding site" evidence="6">
    <location>
        <position position="100"/>
    </location>
    <ligand>
        <name>FMN</name>
        <dbReference type="ChEBI" id="CHEBI:58210"/>
    </ligand>
</feature>
<dbReference type="InterPro" id="IPR011251">
    <property type="entry name" value="Luciferase-like_dom"/>
</dbReference>
<protein>
    <submittedName>
        <fullName evidence="8">FMN-dependent oxidoreductase, nitrilotriacetate monooxygenase family</fullName>
    </submittedName>
</protein>
<feature type="binding site" evidence="6">
    <location>
        <position position="225"/>
    </location>
    <ligand>
        <name>FMN</name>
        <dbReference type="ChEBI" id="CHEBI:58210"/>
    </ligand>
</feature>
<feature type="binding site" evidence="6">
    <location>
        <position position="150"/>
    </location>
    <ligand>
        <name>FMN</name>
        <dbReference type="ChEBI" id="CHEBI:58210"/>
    </ligand>
</feature>
<dbReference type="OrthoDB" id="4505903at2"/>
<sequence>MSRSRQLHLGAFMRPVSLHTGAWRFPGAYPDANFNFAHLKRFVQTLEKACFDAFFMADHLAVLNMPVNALKRSHTATSFEPFTLLSALAAVTERIGLVGTASTTFDEPYHIARRFASLDHLSNGRAGWNLVTTSNPDAALNFGREEHMEHDERYRRAREFYDVVTGLWDSWADDAFVRDVESGLFFDPEKLHVLDHKGPYLSVRGPLNIARPVQGWPVVVQAGSSEAGKQVAAETADAVFTAQPTLAAGKRFYADVKGRLDRLGRPRDHLKILPGAFVVVGDSHDEALEKRAQLDTFVHYDSGIASLSIALGHDVSSFDPDGPLPEIPETNASRTSRERVVEWARAEQLTIRQLAQRVGGYSGLQMTGTPVEIADQMEQWLVEEGSDGFNVMFPYLPAGLDDFAGKVVPELQRRGIFRREYEGTTLRDHLGLPRPGNRFFGGDPGR</sequence>
<evidence type="ECO:0000259" key="7">
    <source>
        <dbReference type="Pfam" id="PF00296"/>
    </source>
</evidence>
<dbReference type="EMBL" id="FOAJ01000010">
    <property type="protein sequence ID" value="SEL61867.1"/>
    <property type="molecule type" value="Genomic_DNA"/>
</dbReference>
<feature type="binding site" evidence="6">
    <location>
        <position position="224"/>
    </location>
    <ligand>
        <name>FMN</name>
        <dbReference type="ChEBI" id="CHEBI:58210"/>
    </ligand>
</feature>
<evidence type="ECO:0000256" key="3">
    <source>
        <dbReference type="ARBA" id="ARBA00023002"/>
    </source>
</evidence>
<keyword evidence="3" id="KW-0560">Oxidoreductase</keyword>
<dbReference type="RefSeq" id="WP_090551592.1">
    <property type="nucleotide sequence ID" value="NZ_FNSR01000003.1"/>
</dbReference>
<accession>A0A1H7RR54</accession>
<evidence type="ECO:0000256" key="5">
    <source>
        <dbReference type="ARBA" id="ARBA00033748"/>
    </source>
</evidence>
<dbReference type="Proteomes" id="UP000199120">
    <property type="component" value="Unassembled WGS sequence"/>
</dbReference>
<dbReference type="AlphaFoldDB" id="A0A1H7RR54"/>
<keyword evidence="1 6" id="KW-0285">Flavoprotein</keyword>
<dbReference type="InterPro" id="IPR051260">
    <property type="entry name" value="Diverse_substr_monoxygenases"/>
</dbReference>
<dbReference type="PIRSF" id="PIRSF000337">
    <property type="entry name" value="NTA_MOA"/>
    <property type="match status" value="1"/>
</dbReference>
<dbReference type="STRING" id="416943.SAMN05445871_5486"/>
<gene>
    <name evidence="8" type="ORF">SAMN05192542_110112</name>
</gene>
<keyword evidence="2 6" id="KW-0288">FMN</keyword>
<evidence type="ECO:0000313" key="9">
    <source>
        <dbReference type="Proteomes" id="UP000199120"/>
    </source>
</evidence>
<dbReference type="GO" id="GO:0004497">
    <property type="term" value="F:monooxygenase activity"/>
    <property type="evidence" value="ECO:0007669"/>
    <property type="project" value="UniProtKB-KW"/>
</dbReference>
<evidence type="ECO:0000256" key="1">
    <source>
        <dbReference type="ARBA" id="ARBA00022630"/>
    </source>
</evidence>